<dbReference type="PANTHER" id="PTHR15718">
    <property type="entry name" value="G PROTEIN-REGULATED INDUCER OF NEURITE OUTGROWTH C-TERMINAL DOMAIN-CONTAINING PROTEIN"/>
    <property type="match status" value="1"/>
</dbReference>
<dbReference type="Ensembl" id="ENSLACT00000004389.1">
    <property type="protein sequence ID" value="ENSLACP00000004351.1"/>
    <property type="gene ID" value="ENSLACG00000003869.1"/>
</dbReference>
<evidence type="ECO:0000256" key="1">
    <source>
        <dbReference type="ARBA" id="ARBA00002358"/>
    </source>
</evidence>
<evidence type="ECO:0000256" key="2">
    <source>
        <dbReference type="SAM" id="MobiDB-lite"/>
    </source>
</evidence>
<dbReference type="InParanoid" id="H3A3Y0"/>
<dbReference type="GeneTree" id="ENSGT00570000079168"/>
<dbReference type="EMBL" id="AFYH01039595">
    <property type="status" value="NOT_ANNOTATED_CDS"/>
    <property type="molecule type" value="Genomic_DNA"/>
</dbReference>
<keyword evidence="5" id="KW-1185">Reference proteome</keyword>
<feature type="region of interest" description="Disordered" evidence="2">
    <location>
        <begin position="473"/>
        <end position="498"/>
    </location>
</feature>
<dbReference type="PANTHER" id="PTHR15718:SF5">
    <property type="entry name" value="G PROTEIN-REGULATED INDUCER OF NEURITE OUTGROWTH 2"/>
    <property type="match status" value="1"/>
</dbReference>
<dbReference type="Pfam" id="PF15235">
    <property type="entry name" value="GRIN_C"/>
    <property type="match status" value="1"/>
</dbReference>
<dbReference type="Proteomes" id="UP000008672">
    <property type="component" value="Unassembled WGS sequence"/>
</dbReference>
<proteinExistence type="predicted"/>
<reference evidence="4" key="3">
    <citation type="submission" date="2025-09" db="UniProtKB">
        <authorList>
            <consortium name="Ensembl"/>
        </authorList>
    </citation>
    <scope>IDENTIFICATION</scope>
</reference>
<feature type="domain" description="G protein-regulated inducer of neurite outgrowth C-terminal" evidence="3">
    <location>
        <begin position="425"/>
        <end position="515"/>
    </location>
</feature>
<dbReference type="InterPro" id="IPR032745">
    <property type="entry name" value="GRIN_C"/>
</dbReference>
<reference evidence="4" key="2">
    <citation type="submission" date="2025-08" db="UniProtKB">
        <authorList>
            <consortium name="Ensembl"/>
        </authorList>
    </citation>
    <scope>IDENTIFICATION</scope>
</reference>
<dbReference type="GO" id="GO:0005886">
    <property type="term" value="C:plasma membrane"/>
    <property type="evidence" value="ECO:0007669"/>
    <property type="project" value="TreeGrafter"/>
</dbReference>
<dbReference type="HOGENOM" id="CLU_038162_1_0_1"/>
<evidence type="ECO:0000313" key="4">
    <source>
        <dbReference type="Ensembl" id="ENSLACP00000004351.1"/>
    </source>
</evidence>
<accession>H3A3Y0</accession>
<sequence>DLSSFFREMVRASPAGKAQADIKTSNHFVNKDRSPSTLESDDEVRVHVITNIAENHSPVTNIQTVLNKEHSVGRLDVIGTMGQRSCSDIIYGNKENKYQSTINRSGTSAAYAVMDSCNNNESNTSSEVCFQGLHSGLARNATVRIDQNNVAEIMNSTGTQHVNTPSYGNGSMQHNIMICIGPGSVQQNPPGTIDSSTGYPNSVITKDQVTGVTACSSTAYNVTCVMPSQIIMTNHINSPVHSNVMQEPSVRMNDTIPAYCHSLPIPAVHLFPRLVNSVSESGREQIAPASGIITFPKLVSSVSESGLDAKRILKCYDVAEDASCQLEKESMFHVISSGNQMDMNRAPQTTVNSQSSLNLNTKMKDTWTMTSVTDLTMVSHNRLEQKDAEVQTVPLVEFNSVAASSRSPPEGFLVHVFPEVSLEVDESCPKSPVREVSWDDEGMTWEVYGASVDPEVLGLAIQKHLEIQIEQQQLGPSKLSRQTTEDQPTTQEKRRSFRNIIQTLRHPTCCVRSSTAGD</sequence>
<evidence type="ECO:0000313" key="5">
    <source>
        <dbReference type="Proteomes" id="UP000008672"/>
    </source>
</evidence>
<dbReference type="InterPro" id="IPR026646">
    <property type="entry name" value="GPRIN2-like/GPRIN3"/>
</dbReference>
<dbReference type="AlphaFoldDB" id="H3A3Y0"/>
<dbReference type="eggNOG" id="ENOG502SG81">
    <property type="taxonomic scope" value="Eukaryota"/>
</dbReference>
<reference evidence="5" key="1">
    <citation type="submission" date="2011-08" db="EMBL/GenBank/DDBJ databases">
        <title>The draft genome of Latimeria chalumnae.</title>
        <authorList>
            <person name="Di Palma F."/>
            <person name="Alfoldi J."/>
            <person name="Johnson J."/>
            <person name="Berlin A."/>
            <person name="Gnerre S."/>
            <person name="Jaffe D."/>
            <person name="MacCallum I."/>
            <person name="Young S."/>
            <person name="Walker B.J."/>
            <person name="Lander E."/>
            <person name="Lindblad-Toh K."/>
        </authorList>
    </citation>
    <scope>NUCLEOTIDE SEQUENCE [LARGE SCALE GENOMIC DNA]</scope>
    <source>
        <strain evidence="5">Wild caught</strain>
    </source>
</reference>
<name>H3A3Y0_LATCH</name>
<organism evidence="4 5">
    <name type="scientific">Latimeria chalumnae</name>
    <name type="common">Coelacanth</name>
    <dbReference type="NCBI Taxonomy" id="7897"/>
    <lineage>
        <taxon>Eukaryota</taxon>
        <taxon>Metazoa</taxon>
        <taxon>Chordata</taxon>
        <taxon>Craniata</taxon>
        <taxon>Vertebrata</taxon>
        <taxon>Euteleostomi</taxon>
        <taxon>Coelacanthiformes</taxon>
        <taxon>Coelacanthidae</taxon>
        <taxon>Latimeria</taxon>
    </lineage>
</organism>
<feature type="compositionally biased region" description="Polar residues" evidence="2">
    <location>
        <begin position="473"/>
        <end position="490"/>
    </location>
</feature>
<comment type="function">
    <text evidence="1">May be involved in neurite outgrowth.</text>
</comment>
<dbReference type="GO" id="GO:0031175">
    <property type="term" value="P:neuron projection development"/>
    <property type="evidence" value="ECO:0007669"/>
    <property type="project" value="TreeGrafter"/>
</dbReference>
<protein>
    <recommendedName>
        <fullName evidence="3">G protein-regulated inducer of neurite outgrowth C-terminal domain-containing protein</fullName>
    </recommendedName>
</protein>
<evidence type="ECO:0000259" key="3">
    <source>
        <dbReference type="Pfam" id="PF15235"/>
    </source>
</evidence>